<dbReference type="Proteomes" id="UP000027222">
    <property type="component" value="Unassembled WGS sequence"/>
</dbReference>
<reference evidence="3" key="1">
    <citation type="journal article" date="2014" name="Proc. Natl. Acad. Sci. U.S.A.">
        <title>Extensive sampling of basidiomycete genomes demonstrates inadequacy of the white-rot/brown-rot paradigm for wood decay fungi.</title>
        <authorList>
            <person name="Riley R."/>
            <person name="Salamov A.A."/>
            <person name="Brown D.W."/>
            <person name="Nagy L.G."/>
            <person name="Floudas D."/>
            <person name="Held B.W."/>
            <person name="Levasseur A."/>
            <person name="Lombard V."/>
            <person name="Morin E."/>
            <person name="Otillar R."/>
            <person name="Lindquist E.A."/>
            <person name="Sun H."/>
            <person name="LaButti K.M."/>
            <person name="Schmutz J."/>
            <person name="Jabbour D."/>
            <person name="Luo H."/>
            <person name="Baker S.E."/>
            <person name="Pisabarro A.G."/>
            <person name="Walton J.D."/>
            <person name="Blanchette R.A."/>
            <person name="Henrissat B."/>
            <person name="Martin F."/>
            <person name="Cullen D."/>
            <person name="Hibbett D.S."/>
            <person name="Grigoriev I.V."/>
        </authorList>
    </citation>
    <scope>NUCLEOTIDE SEQUENCE [LARGE SCALE GENOMIC DNA]</scope>
    <source>
        <strain evidence="3">CBS 339.88</strain>
    </source>
</reference>
<accession>A0A067SK10</accession>
<feature type="compositionally biased region" description="Basic residues" evidence="1">
    <location>
        <begin position="92"/>
        <end position="102"/>
    </location>
</feature>
<sequence>MGAASARQALPALSPLPLACATSPPALPRHMLSHGLGWTARCLGGSTLRDCEVVVVQVGTVRLQPPPNGLTTLIVTFLARSNILLFRDTKDHHRRRRIKSNTRRKDVRGAKSTVR</sequence>
<evidence type="ECO:0000256" key="1">
    <source>
        <dbReference type="SAM" id="MobiDB-lite"/>
    </source>
</evidence>
<name>A0A067SK10_GALM3</name>
<keyword evidence="3" id="KW-1185">Reference proteome</keyword>
<dbReference type="HOGENOM" id="CLU_2109226_0_0_1"/>
<proteinExistence type="predicted"/>
<dbReference type="EMBL" id="KL142397">
    <property type="protein sequence ID" value="KDR70347.1"/>
    <property type="molecule type" value="Genomic_DNA"/>
</dbReference>
<organism evidence="2 3">
    <name type="scientific">Galerina marginata (strain CBS 339.88)</name>
    <dbReference type="NCBI Taxonomy" id="685588"/>
    <lineage>
        <taxon>Eukaryota</taxon>
        <taxon>Fungi</taxon>
        <taxon>Dikarya</taxon>
        <taxon>Basidiomycota</taxon>
        <taxon>Agaricomycotina</taxon>
        <taxon>Agaricomycetes</taxon>
        <taxon>Agaricomycetidae</taxon>
        <taxon>Agaricales</taxon>
        <taxon>Agaricineae</taxon>
        <taxon>Strophariaceae</taxon>
        <taxon>Galerina</taxon>
    </lineage>
</organism>
<dbReference type="AlphaFoldDB" id="A0A067SK10"/>
<evidence type="ECO:0000313" key="3">
    <source>
        <dbReference type="Proteomes" id="UP000027222"/>
    </source>
</evidence>
<evidence type="ECO:0000313" key="2">
    <source>
        <dbReference type="EMBL" id="KDR70347.1"/>
    </source>
</evidence>
<protein>
    <submittedName>
        <fullName evidence="2">Uncharacterized protein</fullName>
    </submittedName>
</protein>
<feature type="region of interest" description="Disordered" evidence="1">
    <location>
        <begin position="90"/>
        <end position="115"/>
    </location>
</feature>
<gene>
    <name evidence="2" type="ORF">GALMADRAFT_883426</name>
</gene>